<dbReference type="eggNOG" id="KOG1339">
    <property type="taxonomic scope" value="Eukaryota"/>
</dbReference>
<dbReference type="InterPro" id="IPR012848">
    <property type="entry name" value="Aspartic_peptidase_N"/>
</dbReference>
<dbReference type="PRINTS" id="PR00792">
    <property type="entry name" value="PEPSIN"/>
</dbReference>
<dbReference type="FunFam" id="2.40.70.10:FF:000006">
    <property type="entry name" value="Cathepsin E"/>
    <property type="match status" value="1"/>
</dbReference>
<dbReference type="Proteomes" id="UP000008672">
    <property type="component" value="Unassembled WGS sequence"/>
</dbReference>
<dbReference type="Pfam" id="PF07966">
    <property type="entry name" value="A1_Propeptide"/>
    <property type="match status" value="1"/>
</dbReference>
<keyword evidence="4" id="KW-0064">Aspartyl protease</keyword>
<comment type="similarity">
    <text evidence="1 4">Belongs to the peptidase A1 family.</text>
</comment>
<feature type="disulfide bond" evidence="3">
    <location>
        <begin position="321"/>
        <end position="358"/>
    </location>
</feature>
<dbReference type="InParanoid" id="H3B127"/>
<reference evidence="7" key="2">
    <citation type="submission" date="2025-08" db="UniProtKB">
        <authorList>
            <consortium name="Ensembl"/>
        </authorList>
    </citation>
    <scope>IDENTIFICATION</scope>
</reference>
<organism evidence="7 8">
    <name type="scientific">Latimeria chalumnae</name>
    <name type="common">Coelacanth</name>
    <dbReference type="NCBI Taxonomy" id="7897"/>
    <lineage>
        <taxon>Eukaryota</taxon>
        <taxon>Metazoa</taxon>
        <taxon>Chordata</taxon>
        <taxon>Craniata</taxon>
        <taxon>Vertebrata</taxon>
        <taxon>Euteleostomi</taxon>
        <taxon>Coelacanthiformes</taxon>
        <taxon>Coelacanthidae</taxon>
        <taxon>Latimeria</taxon>
    </lineage>
</organism>
<dbReference type="PANTHER" id="PTHR47966:SF66">
    <property type="entry name" value="PEPSINOGEN C"/>
    <property type="match status" value="1"/>
</dbReference>
<dbReference type="InterPro" id="IPR001461">
    <property type="entry name" value="Aspartic_peptidase_A1"/>
</dbReference>
<dbReference type="Pfam" id="PF00026">
    <property type="entry name" value="Asp"/>
    <property type="match status" value="1"/>
</dbReference>
<dbReference type="EMBL" id="AFYH01129005">
    <property type="status" value="NOT_ANNOTATED_CDS"/>
    <property type="molecule type" value="Genomic_DNA"/>
</dbReference>
<dbReference type="InterPro" id="IPR001969">
    <property type="entry name" value="Aspartic_peptidase_AS"/>
</dbReference>
<reference evidence="8" key="1">
    <citation type="submission" date="2011-08" db="EMBL/GenBank/DDBJ databases">
        <title>The draft genome of Latimeria chalumnae.</title>
        <authorList>
            <person name="Di Palma F."/>
            <person name="Alfoldi J."/>
            <person name="Johnson J."/>
            <person name="Berlin A."/>
            <person name="Gnerre S."/>
            <person name="Jaffe D."/>
            <person name="MacCallum I."/>
            <person name="Young S."/>
            <person name="Walker B.J."/>
            <person name="Lander E."/>
            <person name="Lindblad-Toh K."/>
        </authorList>
    </citation>
    <scope>NUCLEOTIDE SEQUENCE [LARGE SCALE GENOMIC DNA]</scope>
    <source>
        <strain evidence="8">Wild caught</strain>
    </source>
</reference>
<feature type="chain" id="PRO_5003580404" description="Peptidase A1 domain-containing protein" evidence="5">
    <location>
        <begin position="17"/>
        <end position="403"/>
    </location>
</feature>
<feature type="domain" description="Peptidase A1" evidence="6">
    <location>
        <begin position="1"/>
        <end position="400"/>
    </location>
</feature>
<evidence type="ECO:0000313" key="8">
    <source>
        <dbReference type="Proteomes" id="UP000008672"/>
    </source>
</evidence>
<dbReference type="Bgee" id="ENSLACG00000013732">
    <property type="expression patterns" value="Expressed in mesonephros"/>
</dbReference>
<feature type="signal peptide" evidence="5">
    <location>
        <begin position="1"/>
        <end position="16"/>
    </location>
</feature>
<dbReference type="InterPro" id="IPR021109">
    <property type="entry name" value="Peptidase_aspartic_dom_sf"/>
</dbReference>
<evidence type="ECO:0000256" key="1">
    <source>
        <dbReference type="ARBA" id="ARBA00007447"/>
    </source>
</evidence>
<sequence length="403" mass="45925">MKWAIIALVCLQLSEALISVPLKRCKSIRESLREQGLLEDYLKNHKQDPALKYHPELYDEVAYEPLHNYMDIKKHGETERDARTHPFMADADTRTFSWVAQRYFQQEAIQEEEVFSWKAGREGERQGEKGRGTFSWEAGREGERDVFMGGTQPVRGVGQTYDVFCFFKTVQYLDFLSKKVIIIVIIVYHIASEKKKICVCSSWCPPTTFRACVSHFCFFLTLVFCSKPSAQFGGEVTFGGVDSRYYSGSIHWAPVTHEMYWQIGIEGFAVGSQETSWCSQGCQAIVDTGTSLLTAPRQFMGYLMEHIGARSNGYGEYIVDCYDTQRMPTLTFTISGNQFDLPPSAYILTRSQSGQTYCSVGIEETYLPSQDGQPRWILGDVFLREYYSVYDRGNNRVGFAVSA</sequence>
<evidence type="ECO:0000256" key="2">
    <source>
        <dbReference type="ARBA" id="ARBA00023157"/>
    </source>
</evidence>
<dbReference type="STRING" id="7897.ENSLACP00000015598"/>
<keyword evidence="4" id="KW-0378">Hydrolase</keyword>
<dbReference type="GO" id="GO:0006508">
    <property type="term" value="P:proteolysis"/>
    <property type="evidence" value="ECO:0007669"/>
    <property type="project" value="UniProtKB-KW"/>
</dbReference>
<dbReference type="PROSITE" id="PS00141">
    <property type="entry name" value="ASP_PROTEASE"/>
    <property type="match status" value="1"/>
</dbReference>
<dbReference type="PANTHER" id="PTHR47966">
    <property type="entry name" value="BETA-SITE APP-CLEAVING ENZYME, ISOFORM A-RELATED"/>
    <property type="match status" value="1"/>
</dbReference>
<evidence type="ECO:0000256" key="4">
    <source>
        <dbReference type="RuleBase" id="RU000454"/>
    </source>
</evidence>
<keyword evidence="5" id="KW-0732">Signal</keyword>
<evidence type="ECO:0000256" key="3">
    <source>
        <dbReference type="PIRSR" id="PIRSR601461-2"/>
    </source>
</evidence>
<dbReference type="Gene3D" id="2.40.70.10">
    <property type="entry name" value="Acid Proteases"/>
    <property type="match status" value="1"/>
</dbReference>
<dbReference type="Gene3D" id="6.10.140.60">
    <property type="match status" value="1"/>
</dbReference>
<dbReference type="OMA" id="RCKSIRE"/>
<evidence type="ECO:0000259" key="6">
    <source>
        <dbReference type="PROSITE" id="PS51767"/>
    </source>
</evidence>
<keyword evidence="2 3" id="KW-1015">Disulfide bond</keyword>
<dbReference type="GO" id="GO:0004190">
    <property type="term" value="F:aspartic-type endopeptidase activity"/>
    <property type="evidence" value="ECO:0007669"/>
    <property type="project" value="UniProtKB-KW"/>
</dbReference>
<dbReference type="EMBL" id="AFYH01129003">
    <property type="status" value="NOT_ANNOTATED_CDS"/>
    <property type="molecule type" value="Genomic_DNA"/>
</dbReference>
<name>H3B127_LATCH</name>
<keyword evidence="4" id="KW-0645">Protease</keyword>
<accession>H3B127</accession>
<dbReference type="SUPFAM" id="SSF50630">
    <property type="entry name" value="Acid proteases"/>
    <property type="match status" value="1"/>
</dbReference>
<evidence type="ECO:0000256" key="5">
    <source>
        <dbReference type="SAM" id="SignalP"/>
    </source>
</evidence>
<evidence type="ECO:0000313" key="7">
    <source>
        <dbReference type="Ensembl" id="ENSLACP00000015598.1"/>
    </source>
</evidence>
<dbReference type="PROSITE" id="PS51767">
    <property type="entry name" value="PEPTIDASE_A1"/>
    <property type="match status" value="1"/>
</dbReference>
<dbReference type="AlphaFoldDB" id="H3B127"/>
<dbReference type="EMBL" id="AFYH01129004">
    <property type="status" value="NOT_ANNOTATED_CDS"/>
    <property type="molecule type" value="Genomic_DNA"/>
</dbReference>
<keyword evidence="8" id="KW-1185">Reference proteome</keyword>
<protein>
    <recommendedName>
        <fullName evidence="6">Peptidase A1 domain-containing protein</fullName>
    </recommendedName>
</protein>
<reference evidence="7" key="3">
    <citation type="submission" date="2025-09" db="UniProtKB">
        <authorList>
            <consortium name="Ensembl"/>
        </authorList>
    </citation>
    <scope>IDENTIFICATION</scope>
</reference>
<dbReference type="HOGENOM" id="CLU_013253_3_0_1"/>
<dbReference type="GeneTree" id="ENSGT00940000164965"/>
<dbReference type="InterPro" id="IPR033121">
    <property type="entry name" value="PEPTIDASE_A1"/>
</dbReference>
<proteinExistence type="inferred from homology"/>
<dbReference type="Ensembl" id="ENSLACT00000015706.1">
    <property type="protein sequence ID" value="ENSLACP00000015598.1"/>
    <property type="gene ID" value="ENSLACG00000013732.1"/>
</dbReference>